<dbReference type="Pfam" id="PF08808">
    <property type="entry name" value="RES"/>
    <property type="match status" value="1"/>
</dbReference>
<feature type="domain" description="RES" evidence="1">
    <location>
        <begin position="14"/>
        <end position="138"/>
    </location>
</feature>
<sequence length="150" mass="17286">MEVYRISAEHYANALTCSGAEARWNRAGENVLYTSGSRALASLELVVNRMAIQTGTHYKVMVISLADDSSLYEELKKEMLPLNWRGLFAYPQLQQMGSEWYRSKRSLILKVPSAVIPQEYNFIINTSHPEFSKKVSLVRTEDYFWDQRLA</sequence>
<dbReference type="InterPro" id="IPR014914">
    <property type="entry name" value="RES_dom"/>
</dbReference>
<evidence type="ECO:0000259" key="1">
    <source>
        <dbReference type="SMART" id="SM00953"/>
    </source>
</evidence>
<comment type="caution">
    <text evidence="2">The sequence shown here is derived from an EMBL/GenBank/DDBJ whole genome shotgun (WGS) entry which is preliminary data.</text>
</comment>
<keyword evidence="3" id="KW-1185">Reference proteome</keyword>
<evidence type="ECO:0000313" key="3">
    <source>
        <dbReference type="Proteomes" id="UP001197770"/>
    </source>
</evidence>
<dbReference type="EMBL" id="JAJGMW010000020">
    <property type="protein sequence ID" value="MCC4213835.1"/>
    <property type="molecule type" value="Genomic_DNA"/>
</dbReference>
<dbReference type="RefSeq" id="WP_228230909.1">
    <property type="nucleotide sequence ID" value="NZ_JAJGMW010000020.1"/>
</dbReference>
<reference evidence="2 3" key="1">
    <citation type="submission" date="2021-11" db="EMBL/GenBank/DDBJ databases">
        <title>Seasonal and diel survey of microbial diversity of the Tyrrhenian coast.</title>
        <authorList>
            <person name="Gattoni G."/>
            <person name="Corral P."/>
        </authorList>
    </citation>
    <scope>NUCLEOTIDE SEQUENCE [LARGE SCALE GENOMIC DNA]</scope>
    <source>
        <strain evidence="2 3">Mr9</strain>
    </source>
</reference>
<accession>A0ABS8GW05</accession>
<protein>
    <submittedName>
        <fullName evidence="2">RES family NAD+ phosphorylase</fullName>
    </submittedName>
</protein>
<evidence type="ECO:0000313" key="2">
    <source>
        <dbReference type="EMBL" id="MCC4213835.1"/>
    </source>
</evidence>
<gene>
    <name evidence="2" type="ORF">LLW17_13975</name>
</gene>
<dbReference type="SMART" id="SM00953">
    <property type="entry name" value="RES"/>
    <property type="match status" value="1"/>
</dbReference>
<dbReference type="Proteomes" id="UP001197770">
    <property type="component" value="Unassembled WGS sequence"/>
</dbReference>
<proteinExistence type="predicted"/>
<name>A0ABS8GW05_9FLAO</name>
<organism evidence="2 3">
    <name type="scientific">Leeuwenhoekiella parthenopeia</name>
    <dbReference type="NCBI Taxonomy" id="2890320"/>
    <lineage>
        <taxon>Bacteria</taxon>
        <taxon>Pseudomonadati</taxon>
        <taxon>Bacteroidota</taxon>
        <taxon>Flavobacteriia</taxon>
        <taxon>Flavobacteriales</taxon>
        <taxon>Flavobacteriaceae</taxon>
        <taxon>Leeuwenhoekiella</taxon>
    </lineage>
</organism>